<dbReference type="Proteomes" id="UP000321224">
    <property type="component" value="Unassembled WGS sequence"/>
</dbReference>
<protein>
    <submittedName>
        <fullName evidence="1">Uncharacterized protein</fullName>
    </submittedName>
</protein>
<proteinExistence type="predicted"/>
<accession>A0A511H6K5</accession>
<evidence type="ECO:0000313" key="2">
    <source>
        <dbReference type="Proteomes" id="UP000321224"/>
    </source>
</evidence>
<dbReference type="AlphaFoldDB" id="A0A511H6K5"/>
<name>A0A511H6K5_9BACT</name>
<dbReference type="EMBL" id="BJVY01000003">
    <property type="protein sequence ID" value="GEL69150.1"/>
    <property type="molecule type" value="Genomic_DNA"/>
</dbReference>
<organism evidence="1 2">
    <name type="scientific">Myxococcus virescens</name>
    <dbReference type="NCBI Taxonomy" id="83456"/>
    <lineage>
        <taxon>Bacteria</taxon>
        <taxon>Pseudomonadati</taxon>
        <taxon>Myxococcota</taxon>
        <taxon>Myxococcia</taxon>
        <taxon>Myxococcales</taxon>
        <taxon>Cystobacterineae</taxon>
        <taxon>Myxococcaceae</taxon>
        <taxon>Myxococcus</taxon>
    </lineage>
</organism>
<sequence>MRAGGGERDVHGGIPTLGMHQGAVTRRNKSLLVLPTCYVSYGTRGATFRALPDEADTPAAIVGSRHGAVPSMAGVFRGEVERRVRMIAVGESGGWRRERRVVHV</sequence>
<comment type="caution">
    <text evidence="1">The sequence shown here is derived from an EMBL/GenBank/DDBJ whole genome shotgun (WGS) entry which is preliminary data.</text>
</comment>
<evidence type="ECO:0000313" key="1">
    <source>
        <dbReference type="EMBL" id="GEL69150.1"/>
    </source>
</evidence>
<reference evidence="1 2" key="1">
    <citation type="submission" date="2019-07" db="EMBL/GenBank/DDBJ databases">
        <title>Whole genome shotgun sequence of Myxococcus virescens NBRC 100334.</title>
        <authorList>
            <person name="Hosoyama A."/>
            <person name="Uohara A."/>
            <person name="Ohji S."/>
            <person name="Ichikawa N."/>
        </authorList>
    </citation>
    <scope>NUCLEOTIDE SEQUENCE [LARGE SCALE GENOMIC DNA]</scope>
    <source>
        <strain evidence="1 2">NBRC 100334</strain>
    </source>
</reference>
<gene>
    <name evidence="1" type="ORF">MVI01_09340</name>
</gene>